<dbReference type="GO" id="GO:0016020">
    <property type="term" value="C:membrane"/>
    <property type="evidence" value="ECO:0007669"/>
    <property type="project" value="UniProtKB-SubCell"/>
</dbReference>
<name>A0A1D1UR30_RAMVA</name>
<protein>
    <recommendedName>
        <fullName evidence="12">G-protein coupled receptors family 2 profile 2 domain-containing protein</fullName>
    </recommendedName>
</protein>
<evidence type="ECO:0000256" key="2">
    <source>
        <dbReference type="ARBA" id="ARBA00022692"/>
    </source>
</evidence>
<evidence type="ECO:0008006" key="12">
    <source>
        <dbReference type="Google" id="ProtNLM"/>
    </source>
</evidence>
<keyword evidence="5" id="KW-1015">Disulfide bond</keyword>
<keyword evidence="3 7" id="KW-1133">Transmembrane helix</keyword>
<feature type="transmembrane region" description="Helical" evidence="7">
    <location>
        <begin position="366"/>
        <end position="385"/>
    </location>
</feature>
<dbReference type="EMBL" id="BDGG01000001">
    <property type="protein sequence ID" value="GAU89727.1"/>
    <property type="molecule type" value="Genomic_DNA"/>
</dbReference>
<dbReference type="InterPro" id="IPR000832">
    <property type="entry name" value="GPCR_2_secretin-like"/>
</dbReference>
<dbReference type="Pfam" id="PF01825">
    <property type="entry name" value="GPS"/>
    <property type="match status" value="1"/>
</dbReference>
<dbReference type="PANTHER" id="PTHR47767">
    <property type="entry name" value="ADHESION G PROTEIN-COUPLED RECEPTOR G7"/>
    <property type="match status" value="1"/>
</dbReference>
<dbReference type="InterPro" id="IPR000203">
    <property type="entry name" value="GPS"/>
</dbReference>
<dbReference type="GO" id="GO:0007166">
    <property type="term" value="P:cell surface receptor signaling pathway"/>
    <property type="evidence" value="ECO:0007669"/>
    <property type="project" value="InterPro"/>
</dbReference>
<feature type="region of interest" description="Disordered" evidence="6">
    <location>
        <begin position="650"/>
        <end position="673"/>
    </location>
</feature>
<accession>A0A1D1UR30</accession>
<feature type="transmembrane region" description="Helical" evidence="7">
    <location>
        <begin position="535"/>
        <end position="554"/>
    </location>
</feature>
<feature type="transmembrane region" description="Helical" evidence="7">
    <location>
        <begin position="442"/>
        <end position="462"/>
    </location>
</feature>
<feature type="transmembrane region" description="Helical" evidence="7">
    <location>
        <begin position="331"/>
        <end position="354"/>
    </location>
</feature>
<gene>
    <name evidence="10" type="primary">RvY_02241</name>
    <name evidence="10" type="synonym">RvY_02241.1</name>
    <name evidence="10" type="ORF">RvY_02241-1</name>
</gene>
<dbReference type="AlphaFoldDB" id="A0A1D1UR30"/>
<evidence type="ECO:0000256" key="6">
    <source>
        <dbReference type="SAM" id="MobiDB-lite"/>
    </source>
</evidence>
<evidence type="ECO:0000259" key="9">
    <source>
        <dbReference type="PROSITE" id="PS50261"/>
    </source>
</evidence>
<evidence type="ECO:0000313" key="10">
    <source>
        <dbReference type="EMBL" id="GAU89727.1"/>
    </source>
</evidence>
<dbReference type="SUPFAM" id="SSF81321">
    <property type="entry name" value="Family A G protein-coupled receptor-like"/>
    <property type="match status" value="1"/>
</dbReference>
<evidence type="ECO:0000256" key="3">
    <source>
        <dbReference type="ARBA" id="ARBA00022989"/>
    </source>
</evidence>
<dbReference type="GO" id="GO:0004930">
    <property type="term" value="F:G protein-coupled receptor activity"/>
    <property type="evidence" value="ECO:0007669"/>
    <property type="project" value="InterPro"/>
</dbReference>
<feature type="region of interest" description="Disordered" evidence="6">
    <location>
        <begin position="599"/>
        <end position="635"/>
    </location>
</feature>
<dbReference type="PROSITE" id="PS50261">
    <property type="entry name" value="G_PROTEIN_RECEP_F2_4"/>
    <property type="match status" value="1"/>
</dbReference>
<evidence type="ECO:0000256" key="5">
    <source>
        <dbReference type="ARBA" id="ARBA00023157"/>
    </source>
</evidence>
<comment type="caution">
    <text evidence="10">The sequence shown here is derived from an EMBL/GenBank/DDBJ whole genome shotgun (WGS) entry which is preliminary data.</text>
</comment>
<comment type="subcellular location">
    <subcellularLocation>
        <location evidence="1">Membrane</location>
        <topology evidence="1">Multi-pass membrane protein</topology>
    </subcellularLocation>
</comment>
<feature type="transmembrane region" description="Helical" evidence="7">
    <location>
        <begin position="485"/>
        <end position="514"/>
    </location>
</feature>
<organism evidence="10 11">
    <name type="scientific">Ramazzottius varieornatus</name>
    <name type="common">Water bear</name>
    <name type="synonym">Tardigrade</name>
    <dbReference type="NCBI Taxonomy" id="947166"/>
    <lineage>
        <taxon>Eukaryota</taxon>
        <taxon>Metazoa</taxon>
        <taxon>Ecdysozoa</taxon>
        <taxon>Tardigrada</taxon>
        <taxon>Eutardigrada</taxon>
        <taxon>Parachela</taxon>
        <taxon>Hypsibioidea</taxon>
        <taxon>Ramazzottiidae</taxon>
        <taxon>Ramazzottius</taxon>
    </lineage>
</organism>
<feature type="domain" description="G-protein coupled receptors family 2 profile 2" evidence="9">
    <location>
        <begin position="329"/>
        <end position="584"/>
    </location>
</feature>
<keyword evidence="2 7" id="KW-0812">Transmembrane</keyword>
<dbReference type="Gene3D" id="1.20.1070.10">
    <property type="entry name" value="Rhodopsin 7-helix transmembrane proteins"/>
    <property type="match status" value="1"/>
</dbReference>
<evidence type="ECO:0000259" key="8">
    <source>
        <dbReference type="PROSITE" id="PS50221"/>
    </source>
</evidence>
<feature type="transmembrane region" description="Helical" evidence="7">
    <location>
        <begin position="397"/>
        <end position="422"/>
    </location>
</feature>
<dbReference type="STRING" id="947166.A0A1D1UR30"/>
<dbReference type="PROSITE" id="PS50221">
    <property type="entry name" value="GAIN_B"/>
    <property type="match status" value="1"/>
</dbReference>
<evidence type="ECO:0000256" key="1">
    <source>
        <dbReference type="ARBA" id="ARBA00004141"/>
    </source>
</evidence>
<dbReference type="Gene3D" id="2.60.220.50">
    <property type="match status" value="1"/>
</dbReference>
<evidence type="ECO:0000256" key="4">
    <source>
        <dbReference type="ARBA" id="ARBA00023136"/>
    </source>
</evidence>
<dbReference type="PANTHER" id="PTHR47767:SF2">
    <property type="entry name" value="GPS DOMAIN-CONTAINING PROTEIN"/>
    <property type="match status" value="1"/>
</dbReference>
<sequence length="673" mass="74273">MHTVENMREIIQLKIVETAVTITTKPPETTTTSTSTTPTILFPSAEDIIDSLTDITTEKLDSIADAVESMALAALQDVKVAQSMVDVVGAVMNVDKGKLDTALTVENSEKLVSSINFYTTGVIIPNTSYQLRMEASNVEINLLDLPADFADPALELQSQTLSSNASSIYQSRARTNQEVSLSIPLTIAMSKTDPDGNCTKRTRVSFVVYHNSKLYKQREPIPATVVMDGNTVALPDNPVIVADVPQVETTNLAHPITFRIQKPLSSVYGLNYTCVYWNSQEKQWSTEGVHLVSQTEDEVECEAYHMTAFSILFDPTREIIISVAHKLALSIVSYIGCAISCIGCLITTFTYVFFKYLHSDRSGRILINLCLAIALLNACFLFGSVMGEFPVEPIPCAVISTAVHFFALASFMWMGIEAFNMYTSLIKVFSNSTSQSILKQSISGWGLPFLVSTGTTVTDFYLGEPLVTTSSNVDPVCRLTPRHDLIYYCAFLQPIAFVILINSFIFIRIVSVLCQPRPAFATNSKKGVKKAQVQGSVAVMVLLGVTWIFGVLAVSHARLVFQYIFCITNSLQGFFIFVFRCLKRSEVRKAWKGFLISGSRKPRRSSRTTSKSNVDSTPFNSARRKSPHGLPYGSTNLSAAAKVMVEKSPEPSAFMEHNHNETFGMIDSDEKEE</sequence>
<dbReference type="OrthoDB" id="283575at2759"/>
<evidence type="ECO:0000256" key="7">
    <source>
        <dbReference type="SAM" id="Phobius"/>
    </source>
</evidence>
<feature type="transmembrane region" description="Helical" evidence="7">
    <location>
        <begin position="560"/>
        <end position="582"/>
    </location>
</feature>
<dbReference type="InterPro" id="IPR053066">
    <property type="entry name" value="ADGR_G7"/>
</dbReference>
<dbReference type="InterPro" id="IPR017981">
    <property type="entry name" value="GPCR_2-like_7TM"/>
</dbReference>
<evidence type="ECO:0000313" key="11">
    <source>
        <dbReference type="Proteomes" id="UP000186922"/>
    </source>
</evidence>
<dbReference type="PRINTS" id="PR00249">
    <property type="entry name" value="GPCRSECRETIN"/>
</dbReference>
<feature type="domain" description="GAIN-B" evidence="8">
    <location>
        <begin position="152"/>
        <end position="319"/>
    </location>
</feature>
<dbReference type="Pfam" id="PF00002">
    <property type="entry name" value="7tm_2"/>
    <property type="match status" value="1"/>
</dbReference>
<keyword evidence="4 7" id="KW-0472">Membrane</keyword>
<dbReference type="Proteomes" id="UP000186922">
    <property type="component" value="Unassembled WGS sequence"/>
</dbReference>
<reference evidence="10 11" key="1">
    <citation type="journal article" date="2016" name="Nat. Commun.">
        <title>Extremotolerant tardigrade genome and improved radiotolerance of human cultured cells by tardigrade-unique protein.</title>
        <authorList>
            <person name="Hashimoto T."/>
            <person name="Horikawa D.D."/>
            <person name="Saito Y."/>
            <person name="Kuwahara H."/>
            <person name="Kozuka-Hata H."/>
            <person name="Shin-I T."/>
            <person name="Minakuchi Y."/>
            <person name="Ohishi K."/>
            <person name="Motoyama A."/>
            <person name="Aizu T."/>
            <person name="Enomoto A."/>
            <person name="Kondo K."/>
            <person name="Tanaka S."/>
            <person name="Hara Y."/>
            <person name="Koshikawa S."/>
            <person name="Sagara H."/>
            <person name="Miura T."/>
            <person name="Yokobori S."/>
            <person name="Miyagawa K."/>
            <person name="Suzuki Y."/>
            <person name="Kubo T."/>
            <person name="Oyama M."/>
            <person name="Kohara Y."/>
            <person name="Fujiyama A."/>
            <person name="Arakawa K."/>
            <person name="Katayama T."/>
            <person name="Toyoda A."/>
            <person name="Kunieda T."/>
        </authorList>
    </citation>
    <scope>NUCLEOTIDE SEQUENCE [LARGE SCALE GENOMIC DNA]</scope>
    <source>
        <strain evidence="10 11">YOKOZUNA-1</strain>
    </source>
</reference>
<dbReference type="CDD" id="cd15040">
    <property type="entry name" value="7tmB2_Adhesion"/>
    <property type="match status" value="1"/>
</dbReference>
<keyword evidence="11" id="KW-1185">Reference proteome</keyword>
<dbReference type="InterPro" id="IPR046338">
    <property type="entry name" value="GAIN_dom_sf"/>
</dbReference>
<dbReference type="SMART" id="SM00303">
    <property type="entry name" value="GPS"/>
    <property type="match status" value="1"/>
</dbReference>
<proteinExistence type="predicted"/>
<dbReference type="InterPro" id="IPR057244">
    <property type="entry name" value="GAIN_B"/>
</dbReference>